<dbReference type="GO" id="GO:0005525">
    <property type="term" value="F:GTP binding"/>
    <property type="evidence" value="ECO:0007669"/>
    <property type="project" value="UniProtKB-KW"/>
</dbReference>
<dbReference type="SUPFAM" id="SSF82051">
    <property type="entry name" value="Obg GTP-binding protein N-terminal domain"/>
    <property type="match status" value="1"/>
</dbReference>
<dbReference type="PROSITE" id="PS51710">
    <property type="entry name" value="G_OBG"/>
    <property type="match status" value="1"/>
</dbReference>
<feature type="domain" description="Obg" evidence="5">
    <location>
        <begin position="21"/>
        <end position="195"/>
    </location>
</feature>
<protein>
    <submittedName>
        <fullName evidence="6">Obg family GTPase</fullName>
    </submittedName>
</protein>
<dbReference type="RefSeq" id="XP_028868987.1">
    <property type="nucleotide sequence ID" value="XM_029013154.1"/>
</dbReference>
<dbReference type="GeneID" id="39876514"/>
<dbReference type="GO" id="GO:0003924">
    <property type="term" value="F:GTPase activity"/>
    <property type="evidence" value="ECO:0007669"/>
    <property type="project" value="InterPro"/>
</dbReference>
<dbReference type="InterPro" id="IPR045086">
    <property type="entry name" value="OBG_GTPase"/>
</dbReference>
<dbReference type="OrthoDB" id="347018at2759"/>
<dbReference type="InterPro" id="IPR027417">
    <property type="entry name" value="P-loop_NTPase"/>
</dbReference>
<dbReference type="GO" id="GO:0005739">
    <property type="term" value="C:mitochondrion"/>
    <property type="evidence" value="ECO:0007669"/>
    <property type="project" value="TreeGrafter"/>
</dbReference>
<dbReference type="Proteomes" id="UP000236319">
    <property type="component" value="Unassembled WGS sequence"/>
</dbReference>
<reference evidence="6 7" key="1">
    <citation type="journal article" date="2017" name="BMC Genomics">
        <title>Whole-genome assembly of Babesia ovata and comparative genomics between closely related pathogens.</title>
        <authorList>
            <person name="Yamagishi J."/>
            <person name="Asada M."/>
            <person name="Hakimi H."/>
            <person name="Tanaka T.Q."/>
            <person name="Sugimoto C."/>
            <person name="Kawazu S."/>
        </authorList>
    </citation>
    <scope>NUCLEOTIDE SEQUENCE [LARGE SCALE GENOMIC DNA]</scope>
    <source>
        <strain evidence="6 7">Miyake</strain>
    </source>
</reference>
<gene>
    <name evidence="6" type="ORF">BOVATA_042370</name>
</gene>
<dbReference type="VEuPathDB" id="PiroplasmaDB:BOVATA_042370"/>
<sequence>MNQLVRTFRPKIRCEERLFSKPIVDIKRIKCSGGRGGDGAIVFSKHGPHRLVGPGLPVGGAGGKGGDVYIAPMNKQDNRADLRHIPGFVRAHNGSLGESRASGKPGGDVLIKVPLGTLVYELECPPEADLGKGWRQECDGWKRRLITDINEPSHEKVLLARGGSGGHGNTMRTPYEAQYGFLPQEAYYEIELKSIADIGLVGLPNVGKSTLLSAMTRANSKIAAYPFTTLAPHIGHVKYTDGASISVADLPGIVECRLDQDFFRHIERTKALLYVIDVCNTTHNSMEESFEALREQVEAHGTGLADKPYAIVATKMDINADDAARSVDRLFWHLKAKGIRSMVLPTSAKFGLGIANLVRAVRYLVEKFAEEIAGKVNEDDDSPMPNQRH</sequence>
<comment type="similarity">
    <text evidence="1">Belongs to the TRAFAC class OBG-HflX-like GTPase superfamily. OBG GTPase family.</text>
</comment>
<name>A0A2H6KIC5_9APIC</name>
<evidence type="ECO:0000256" key="3">
    <source>
        <dbReference type="ARBA" id="ARBA00023134"/>
    </source>
</evidence>
<evidence type="ECO:0000259" key="4">
    <source>
        <dbReference type="PROSITE" id="PS51710"/>
    </source>
</evidence>
<dbReference type="EMBL" id="BDSA01000006">
    <property type="protein sequence ID" value="GBE62744.1"/>
    <property type="molecule type" value="Genomic_DNA"/>
</dbReference>
<evidence type="ECO:0000313" key="7">
    <source>
        <dbReference type="Proteomes" id="UP000236319"/>
    </source>
</evidence>
<dbReference type="PRINTS" id="PR00326">
    <property type="entry name" value="GTP1OBG"/>
</dbReference>
<evidence type="ECO:0000256" key="2">
    <source>
        <dbReference type="ARBA" id="ARBA00022741"/>
    </source>
</evidence>
<dbReference type="PIRSF" id="PIRSF002401">
    <property type="entry name" value="GTP_bd_Obg/CgtA"/>
    <property type="match status" value="1"/>
</dbReference>
<keyword evidence="3" id="KW-0342">GTP-binding</keyword>
<dbReference type="InterPro" id="IPR006169">
    <property type="entry name" value="GTP1_OBG_dom"/>
</dbReference>
<evidence type="ECO:0000256" key="1">
    <source>
        <dbReference type="ARBA" id="ARBA00007699"/>
    </source>
</evidence>
<dbReference type="SUPFAM" id="SSF52540">
    <property type="entry name" value="P-loop containing nucleoside triphosphate hydrolases"/>
    <property type="match status" value="1"/>
</dbReference>
<dbReference type="InterPro" id="IPR005225">
    <property type="entry name" value="Small_GTP-bd"/>
</dbReference>
<keyword evidence="7" id="KW-1185">Reference proteome</keyword>
<dbReference type="Pfam" id="PF01926">
    <property type="entry name" value="MMR_HSR1"/>
    <property type="match status" value="1"/>
</dbReference>
<dbReference type="InterPro" id="IPR031167">
    <property type="entry name" value="G_OBG"/>
</dbReference>
<dbReference type="Pfam" id="PF01018">
    <property type="entry name" value="GTP1_OBG"/>
    <property type="match status" value="1"/>
</dbReference>
<dbReference type="PROSITE" id="PS51883">
    <property type="entry name" value="OBG"/>
    <property type="match status" value="1"/>
</dbReference>
<dbReference type="GO" id="GO:0042254">
    <property type="term" value="P:ribosome biogenesis"/>
    <property type="evidence" value="ECO:0007669"/>
    <property type="project" value="UniProtKB-UniRule"/>
</dbReference>
<dbReference type="NCBIfam" id="TIGR00231">
    <property type="entry name" value="small_GTP"/>
    <property type="match status" value="1"/>
</dbReference>
<comment type="caution">
    <text evidence="6">The sequence shown here is derived from an EMBL/GenBank/DDBJ whole genome shotgun (WGS) entry which is preliminary data.</text>
</comment>
<dbReference type="Gene3D" id="2.70.210.12">
    <property type="entry name" value="GTP1/OBG domain"/>
    <property type="match status" value="1"/>
</dbReference>
<dbReference type="InterPro" id="IPR014100">
    <property type="entry name" value="GTP-bd_Obg/CgtA"/>
</dbReference>
<feature type="domain" description="OBG-type G" evidence="4">
    <location>
        <begin position="196"/>
        <end position="366"/>
    </location>
</feature>
<dbReference type="PANTHER" id="PTHR11702">
    <property type="entry name" value="DEVELOPMENTALLY REGULATED GTP-BINDING PROTEIN-RELATED"/>
    <property type="match status" value="1"/>
</dbReference>
<dbReference type="InterPro" id="IPR006073">
    <property type="entry name" value="GTP-bd"/>
</dbReference>
<keyword evidence="2" id="KW-0547">Nucleotide-binding</keyword>
<organism evidence="6 7">
    <name type="scientific">Babesia ovata</name>
    <dbReference type="NCBI Taxonomy" id="189622"/>
    <lineage>
        <taxon>Eukaryota</taxon>
        <taxon>Sar</taxon>
        <taxon>Alveolata</taxon>
        <taxon>Apicomplexa</taxon>
        <taxon>Aconoidasida</taxon>
        <taxon>Piroplasmida</taxon>
        <taxon>Babesiidae</taxon>
        <taxon>Babesia</taxon>
    </lineage>
</organism>
<dbReference type="GO" id="GO:0000287">
    <property type="term" value="F:magnesium ion binding"/>
    <property type="evidence" value="ECO:0007669"/>
    <property type="project" value="InterPro"/>
</dbReference>
<accession>A0A2H6KIC5</accession>
<dbReference type="AlphaFoldDB" id="A0A2H6KIC5"/>
<dbReference type="Gene3D" id="3.40.50.300">
    <property type="entry name" value="P-loop containing nucleotide triphosphate hydrolases"/>
    <property type="match status" value="1"/>
</dbReference>
<dbReference type="CDD" id="cd01898">
    <property type="entry name" value="Obg"/>
    <property type="match status" value="1"/>
</dbReference>
<evidence type="ECO:0000259" key="5">
    <source>
        <dbReference type="PROSITE" id="PS51883"/>
    </source>
</evidence>
<dbReference type="PANTHER" id="PTHR11702:SF31">
    <property type="entry name" value="MITOCHONDRIAL RIBOSOME-ASSOCIATED GTPASE 2"/>
    <property type="match status" value="1"/>
</dbReference>
<dbReference type="InterPro" id="IPR036726">
    <property type="entry name" value="GTP1_OBG_dom_sf"/>
</dbReference>
<proteinExistence type="inferred from homology"/>
<evidence type="ECO:0000313" key="6">
    <source>
        <dbReference type="EMBL" id="GBE62744.1"/>
    </source>
</evidence>